<feature type="region of interest" description="Disordered" evidence="1">
    <location>
        <begin position="220"/>
        <end position="326"/>
    </location>
</feature>
<gene>
    <name evidence="3" type="ORF">P4O66_004440</name>
</gene>
<feature type="compositionally biased region" description="Polar residues" evidence="1">
    <location>
        <begin position="256"/>
        <end position="266"/>
    </location>
</feature>
<comment type="caution">
    <text evidence="3">The sequence shown here is derived from an EMBL/GenBank/DDBJ whole genome shotgun (WGS) entry which is preliminary data.</text>
</comment>
<evidence type="ECO:0000313" key="4">
    <source>
        <dbReference type="Proteomes" id="UP001239994"/>
    </source>
</evidence>
<feature type="compositionally biased region" description="Basic residues" evidence="1">
    <location>
        <begin position="221"/>
        <end position="232"/>
    </location>
</feature>
<reference evidence="3" key="1">
    <citation type="submission" date="2023-03" db="EMBL/GenBank/DDBJ databases">
        <title>Electrophorus voltai genome.</title>
        <authorList>
            <person name="Bian C."/>
        </authorList>
    </citation>
    <scope>NUCLEOTIDE SEQUENCE</scope>
    <source>
        <strain evidence="3">CB-2022</strain>
        <tissue evidence="3">Muscle</tissue>
    </source>
</reference>
<keyword evidence="2" id="KW-0472">Membrane</keyword>
<organism evidence="3 4">
    <name type="scientific">Electrophorus voltai</name>
    <dbReference type="NCBI Taxonomy" id="2609070"/>
    <lineage>
        <taxon>Eukaryota</taxon>
        <taxon>Metazoa</taxon>
        <taxon>Chordata</taxon>
        <taxon>Craniata</taxon>
        <taxon>Vertebrata</taxon>
        <taxon>Euteleostomi</taxon>
        <taxon>Actinopterygii</taxon>
        <taxon>Neopterygii</taxon>
        <taxon>Teleostei</taxon>
        <taxon>Ostariophysi</taxon>
        <taxon>Gymnotiformes</taxon>
        <taxon>Gymnotoidei</taxon>
        <taxon>Gymnotidae</taxon>
        <taxon>Electrophorus</taxon>
    </lineage>
</organism>
<protein>
    <submittedName>
        <fullName evidence="3">Uncharacterized protein</fullName>
    </submittedName>
</protein>
<feature type="compositionally biased region" description="Basic and acidic residues" evidence="1">
    <location>
        <begin position="278"/>
        <end position="295"/>
    </location>
</feature>
<dbReference type="EMBL" id="JAROKS010000007">
    <property type="protein sequence ID" value="KAK1802098.1"/>
    <property type="molecule type" value="Genomic_DNA"/>
</dbReference>
<evidence type="ECO:0000313" key="3">
    <source>
        <dbReference type="EMBL" id="KAK1802098.1"/>
    </source>
</evidence>
<evidence type="ECO:0000256" key="1">
    <source>
        <dbReference type="SAM" id="MobiDB-lite"/>
    </source>
</evidence>
<keyword evidence="2" id="KW-0812">Transmembrane</keyword>
<proteinExistence type="predicted"/>
<keyword evidence="2" id="KW-1133">Transmembrane helix</keyword>
<feature type="transmembrane region" description="Helical" evidence="2">
    <location>
        <begin position="75"/>
        <end position="95"/>
    </location>
</feature>
<dbReference type="AlphaFoldDB" id="A0AAD9E2M4"/>
<sequence>MGQSESSCYSNPAAGACIPVSAKVQGSNRDRSGHCALLSSPDNPIASSLQLDIKNPIFTILRYIQATIMAAGYCWYYAGLLAMLLVFVVLAMVICRYTFYQRGSYYTSEARDLDTEDGIVLKEDPGIHDTSDQGRRRHPILLPLKVSSSCSREFFLGTVGLGLLTGGLDLDRLSDPSLPTVGSALKSPVSPVDGLWILTGIWDGLRFRCRDILNNASPCRRGSRGGRLRRPRAGPGESGRPGSRFAAWPSPPPRHSASSCQPTAKATTWPGGLEGDGETEKEKNRKGKRERERYPKANLFAFPRREGDQQPDALEVNDAQKGTQPE</sequence>
<name>A0AAD9E2M4_9TELE</name>
<keyword evidence="4" id="KW-1185">Reference proteome</keyword>
<dbReference type="Proteomes" id="UP001239994">
    <property type="component" value="Unassembled WGS sequence"/>
</dbReference>
<accession>A0AAD9E2M4</accession>
<evidence type="ECO:0000256" key="2">
    <source>
        <dbReference type="SAM" id="Phobius"/>
    </source>
</evidence>